<organism evidence="3 4">
    <name type="scientific">Candidatus Muproteobacteria bacterium RBG_16_64_11</name>
    <dbReference type="NCBI Taxonomy" id="1817758"/>
    <lineage>
        <taxon>Bacteria</taxon>
        <taxon>Pseudomonadati</taxon>
        <taxon>Pseudomonadota</taxon>
        <taxon>Candidatus Muproteobacteria</taxon>
    </lineage>
</organism>
<dbReference type="EMBL" id="MFSS01000011">
    <property type="protein sequence ID" value="OGI44823.1"/>
    <property type="molecule type" value="Genomic_DNA"/>
</dbReference>
<proteinExistence type="predicted"/>
<keyword evidence="3" id="KW-0032">Aminotransferase</keyword>
<sequence length="378" mass="42560">MPNLDALLVREFPVERRCLYLNHAAVAPWPKRSAEAVQDFARQCLEGGARHYRDWEQAEQGLRERLAVLVHAGSADDIALLKNTSEALSVVSQGFPWQTGDNVVICAEEFPSNRIVWEALAEHGVQVRPIAVQGAADPEQRLLDAFDARTRLLSVSSVQYAAGLRLDLARLGEACRRRSVAFCVDAIQGLGAIPHDVGAMRIDFLMADAHKWLLGPEGVAVFYCRPEWRTRLRLHQFGWRMVEDPLDFERHDWQPAASARRFECGSPNMLGIQACAASIGLLLEIGAERLEQRILERSDYLFELIGRAPKLELITDSRAGRYAGIVTFRHREQPTPALFRKLQARDVICAQRGGGIRFAPHCYNRLEGLERALRYCID</sequence>
<dbReference type="SUPFAM" id="SSF53383">
    <property type="entry name" value="PLP-dependent transferases"/>
    <property type="match status" value="1"/>
</dbReference>
<gene>
    <name evidence="3" type="ORF">A2150_05935</name>
</gene>
<comment type="caution">
    <text evidence="3">The sequence shown here is derived from an EMBL/GenBank/DDBJ whole genome shotgun (WGS) entry which is preliminary data.</text>
</comment>
<evidence type="ECO:0000313" key="3">
    <source>
        <dbReference type="EMBL" id="OGI44823.1"/>
    </source>
</evidence>
<keyword evidence="3" id="KW-0808">Transferase</keyword>
<evidence type="ECO:0000313" key="4">
    <source>
        <dbReference type="Proteomes" id="UP000177925"/>
    </source>
</evidence>
<dbReference type="Gene3D" id="3.40.640.10">
    <property type="entry name" value="Type I PLP-dependent aspartate aminotransferase-like (Major domain)"/>
    <property type="match status" value="1"/>
</dbReference>
<reference evidence="3 4" key="1">
    <citation type="journal article" date="2016" name="Nat. Commun.">
        <title>Thousands of microbial genomes shed light on interconnected biogeochemical processes in an aquifer system.</title>
        <authorList>
            <person name="Anantharaman K."/>
            <person name="Brown C.T."/>
            <person name="Hug L.A."/>
            <person name="Sharon I."/>
            <person name="Castelle C.J."/>
            <person name="Probst A.J."/>
            <person name="Thomas B.C."/>
            <person name="Singh A."/>
            <person name="Wilkins M.J."/>
            <person name="Karaoz U."/>
            <person name="Brodie E.L."/>
            <person name="Williams K.H."/>
            <person name="Hubbard S.S."/>
            <person name="Banfield J.F."/>
        </authorList>
    </citation>
    <scope>NUCLEOTIDE SEQUENCE [LARGE SCALE GENOMIC DNA]</scope>
</reference>
<evidence type="ECO:0000259" key="2">
    <source>
        <dbReference type="Pfam" id="PF00266"/>
    </source>
</evidence>
<dbReference type="InterPro" id="IPR015421">
    <property type="entry name" value="PyrdxlP-dep_Trfase_major"/>
</dbReference>
<dbReference type="Proteomes" id="UP000177925">
    <property type="component" value="Unassembled WGS sequence"/>
</dbReference>
<feature type="domain" description="Aminotransferase class V" evidence="2">
    <location>
        <begin position="20"/>
        <end position="353"/>
    </location>
</feature>
<accession>A0A1F6TI66</accession>
<dbReference type="Gene3D" id="3.90.1150.10">
    <property type="entry name" value="Aspartate Aminotransferase, domain 1"/>
    <property type="match status" value="1"/>
</dbReference>
<dbReference type="InterPro" id="IPR000192">
    <property type="entry name" value="Aminotrans_V_dom"/>
</dbReference>
<dbReference type="InterPro" id="IPR015424">
    <property type="entry name" value="PyrdxlP-dep_Trfase"/>
</dbReference>
<dbReference type="STRING" id="1817758.A2150_05935"/>
<dbReference type="AlphaFoldDB" id="A0A1F6TI66"/>
<dbReference type="PANTHER" id="PTHR43586">
    <property type="entry name" value="CYSTEINE DESULFURASE"/>
    <property type="match status" value="1"/>
</dbReference>
<dbReference type="GO" id="GO:0008483">
    <property type="term" value="F:transaminase activity"/>
    <property type="evidence" value="ECO:0007669"/>
    <property type="project" value="UniProtKB-KW"/>
</dbReference>
<dbReference type="PANTHER" id="PTHR43586:SF15">
    <property type="entry name" value="BLR3095 PROTEIN"/>
    <property type="match status" value="1"/>
</dbReference>
<evidence type="ECO:0000256" key="1">
    <source>
        <dbReference type="ARBA" id="ARBA00022898"/>
    </source>
</evidence>
<dbReference type="InterPro" id="IPR015422">
    <property type="entry name" value="PyrdxlP-dep_Trfase_small"/>
</dbReference>
<protein>
    <submittedName>
        <fullName evidence="3">Class V aminotransferase</fullName>
    </submittedName>
</protein>
<name>A0A1F6TI66_9PROT</name>
<keyword evidence="1" id="KW-0663">Pyridoxal phosphate</keyword>
<dbReference type="Pfam" id="PF00266">
    <property type="entry name" value="Aminotran_5"/>
    <property type="match status" value="1"/>
</dbReference>